<feature type="transmembrane region" description="Helical" evidence="3">
    <location>
        <begin position="83"/>
        <end position="108"/>
    </location>
</feature>
<feature type="transmembrane region" description="Helical" evidence="3">
    <location>
        <begin position="171"/>
        <end position="191"/>
    </location>
</feature>
<feature type="domain" description="EamA" evidence="4">
    <location>
        <begin position="2"/>
        <end position="130"/>
    </location>
</feature>
<proteinExistence type="inferred from homology"/>
<dbReference type="EMBL" id="CP016808">
    <property type="protein sequence ID" value="ANY67362.1"/>
    <property type="molecule type" value="Genomic_DNA"/>
</dbReference>
<gene>
    <name evidence="5" type="ORF">BBD42_13420</name>
</gene>
<reference evidence="5" key="1">
    <citation type="submission" date="2016-08" db="EMBL/GenBank/DDBJ databases">
        <title>Complete Genome Seqeunce of Paenibacillus sp. BIHB 4019 from tea rhizoplane.</title>
        <authorList>
            <person name="Thakur R."/>
            <person name="Swarnkar M.K."/>
            <person name="Gulati A."/>
        </authorList>
    </citation>
    <scope>NUCLEOTIDE SEQUENCE [LARGE SCALE GENOMIC DNA]</scope>
    <source>
        <strain evidence="5">BIHB4019</strain>
    </source>
</reference>
<feature type="transmembrane region" description="Helical" evidence="3">
    <location>
        <begin position="283"/>
        <end position="304"/>
    </location>
</feature>
<protein>
    <recommendedName>
        <fullName evidence="4">EamA domain-containing protein</fullName>
    </recommendedName>
</protein>
<keyword evidence="3" id="KW-1133">Transmembrane helix</keyword>
<feature type="transmembrane region" description="Helical" evidence="3">
    <location>
        <begin position="38"/>
        <end position="62"/>
    </location>
</feature>
<dbReference type="SUPFAM" id="SSF103481">
    <property type="entry name" value="Multidrug resistance efflux transporter EmrE"/>
    <property type="match status" value="2"/>
</dbReference>
<evidence type="ECO:0000256" key="1">
    <source>
        <dbReference type="ARBA" id="ARBA00004127"/>
    </source>
</evidence>
<comment type="similarity">
    <text evidence="2">Belongs to the EamA transporter family.</text>
</comment>
<feature type="transmembrane region" description="Helical" evidence="3">
    <location>
        <begin position="114"/>
        <end position="134"/>
    </location>
</feature>
<dbReference type="Pfam" id="PF00892">
    <property type="entry name" value="EamA"/>
    <property type="match status" value="2"/>
</dbReference>
<feature type="transmembrane region" description="Helical" evidence="3">
    <location>
        <begin position="310"/>
        <end position="331"/>
    </location>
</feature>
<organism evidence="5">
    <name type="scientific">Paenibacillus sp. BIHB 4019</name>
    <dbReference type="NCBI Taxonomy" id="1870819"/>
    <lineage>
        <taxon>Bacteria</taxon>
        <taxon>Bacillati</taxon>
        <taxon>Bacillota</taxon>
        <taxon>Bacilli</taxon>
        <taxon>Bacillales</taxon>
        <taxon>Paenibacillaceae</taxon>
        <taxon>Paenibacillus</taxon>
    </lineage>
</organism>
<name>A0A1B2DI15_9BACL</name>
<keyword evidence="3" id="KW-0812">Transmembrane</keyword>
<feature type="transmembrane region" description="Helical" evidence="3">
    <location>
        <begin position="338"/>
        <end position="357"/>
    </location>
</feature>
<evidence type="ECO:0000256" key="3">
    <source>
        <dbReference type="SAM" id="Phobius"/>
    </source>
</evidence>
<sequence length="358" mass="37323">MWLVLSLLAATSFGLRGILYHWTSQQALNRNALLCGVFFSGALITLVCTLATGASFTVSSLIGVQMGLLSFGANASMFKGFAVGKASIVAILTALPSAIVVVVAFAVWGETLNIAQLSSFIIIIAGILLVRYSNDITRGNLQGAQWGLLAMLLFAGNDLSGKWSTMMDAPLFPTLVCMFSSGSICFGLWWLRDLRSVRAASAAAGQAAQEIAAGAAATTLNAVHSLNAPAVLNIVNVVQTDITGGARNGTASPSTQPIVSAAVPAANRAGTAGKRSWSFRRTFSVGMAVGITNAVGMMFIVTAFDVGKAGLVSAVTALNVLIVLLYTRFVVKERFSKLETIGISTAFAGILLLRLYGS</sequence>
<dbReference type="InterPro" id="IPR037185">
    <property type="entry name" value="EmrE-like"/>
</dbReference>
<feature type="domain" description="EamA" evidence="4">
    <location>
        <begin position="284"/>
        <end position="353"/>
    </location>
</feature>
<dbReference type="AlphaFoldDB" id="A0A1B2DI15"/>
<dbReference type="GO" id="GO:0016020">
    <property type="term" value="C:membrane"/>
    <property type="evidence" value="ECO:0007669"/>
    <property type="project" value="InterPro"/>
</dbReference>
<evidence type="ECO:0000259" key="4">
    <source>
        <dbReference type="Pfam" id="PF00892"/>
    </source>
</evidence>
<evidence type="ECO:0000256" key="2">
    <source>
        <dbReference type="ARBA" id="ARBA00007362"/>
    </source>
</evidence>
<keyword evidence="3" id="KW-0472">Membrane</keyword>
<evidence type="ECO:0000313" key="5">
    <source>
        <dbReference type="EMBL" id="ANY67362.1"/>
    </source>
</evidence>
<accession>A0A1B2DI15</accession>
<dbReference type="Gene3D" id="1.10.3730.20">
    <property type="match status" value="2"/>
</dbReference>
<dbReference type="InterPro" id="IPR000620">
    <property type="entry name" value="EamA_dom"/>
</dbReference>
<comment type="subcellular location">
    <subcellularLocation>
        <location evidence="1">Endomembrane system</location>
        <topology evidence="1">Multi-pass membrane protein</topology>
    </subcellularLocation>
</comment>
<dbReference type="RefSeq" id="WP_237163469.1">
    <property type="nucleotide sequence ID" value="NZ_CP016808.1"/>
</dbReference>